<dbReference type="Gene3D" id="3.10.28.10">
    <property type="entry name" value="Homing endonucleases"/>
    <property type="match status" value="1"/>
</dbReference>
<protein>
    <recommendedName>
        <fullName evidence="3">Homing endonuclease LAGLIDADG domain-containing protein</fullName>
    </recommendedName>
</protein>
<evidence type="ECO:0000313" key="2">
    <source>
        <dbReference type="Proteomes" id="UP000179252"/>
    </source>
</evidence>
<accession>A0A1F5FTR3</accession>
<proteinExistence type="predicted"/>
<dbReference type="InterPro" id="IPR027434">
    <property type="entry name" value="Homing_endonucl"/>
</dbReference>
<comment type="caution">
    <text evidence="1">The sequence shown here is derived from an EMBL/GenBank/DDBJ whole genome shotgun (WGS) entry which is preliminary data.</text>
</comment>
<sequence length="263" mass="30998">MKRKIPPREIARLFYCDRMTVSNRLKEYKIPIRSNSESRMKYKKFDFSGNLQEKAYLIGFRIGDLNVYQTNIKSELIVARCNTTQSVQIRLMKRLFSKYGKVTVSKGKYSANINCYLNKSFNFLLPKYKKVPLWIGEDTITGVAFIAGYTDAEGNFLLNQLRARFKIDSYDVEILKWIVNCLKNNDIHVKFRQIGKAGDLRSNGTRFKHDIWRLNVNEAFSLKRFMEMIKPFVKHETRLRHIEVCESNIQQRIVNKTIKNETN</sequence>
<dbReference type="EMBL" id="MFAU01000065">
    <property type="protein sequence ID" value="OGD82982.1"/>
    <property type="molecule type" value="Genomic_DNA"/>
</dbReference>
<reference evidence="1 2" key="1">
    <citation type="journal article" date="2016" name="Nat. Commun.">
        <title>Thousands of microbial genomes shed light on interconnected biogeochemical processes in an aquifer system.</title>
        <authorList>
            <person name="Anantharaman K."/>
            <person name="Brown C.T."/>
            <person name="Hug L.A."/>
            <person name="Sharon I."/>
            <person name="Castelle C.J."/>
            <person name="Probst A.J."/>
            <person name="Thomas B.C."/>
            <person name="Singh A."/>
            <person name="Wilkins M.J."/>
            <person name="Karaoz U."/>
            <person name="Brodie E.L."/>
            <person name="Williams K.H."/>
            <person name="Hubbard S.S."/>
            <person name="Banfield J.F."/>
        </authorList>
    </citation>
    <scope>NUCLEOTIDE SEQUENCE [LARGE SCALE GENOMIC DNA]</scope>
</reference>
<evidence type="ECO:0000313" key="1">
    <source>
        <dbReference type="EMBL" id="OGD82982.1"/>
    </source>
</evidence>
<organism evidence="1 2">
    <name type="scientific">Candidatus Curtissbacteria bacterium RBG_13_40_7</name>
    <dbReference type="NCBI Taxonomy" id="1797706"/>
    <lineage>
        <taxon>Bacteria</taxon>
        <taxon>Candidatus Curtissiibacteriota</taxon>
    </lineage>
</organism>
<gene>
    <name evidence="1" type="ORF">A2165_03875</name>
</gene>
<dbReference type="SUPFAM" id="SSF55608">
    <property type="entry name" value="Homing endonucleases"/>
    <property type="match status" value="1"/>
</dbReference>
<evidence type="ECO:0008006" key="3">
    <source>
        <dbReference type="Google" id="ProtNLM"/>
    </source>
</evidence>
<name>A0A1F5FTR3_9BACT</name>
<dbReference type="AlphaFoldDB" id="A0A1F5FTR3"/>
<dbReference type="Proteomes" id="UP000179252">
    <property type="component" value="Unassembled WGS sequence"/>
</dbReference>